<dbReference type="PROSITE" id="PS50895">
    <property type="entry name" value="SURF1"/>
    <property type="match status" value="1"/>
</dbReference>
<comment type="subcellular location">
    <subcellularLocation>
        <location evidence="6">Cell membrane</location>
        <topology evidence="6">Multi-pass membrane protein</topology>
    </subcellularLocation>
    <subcellularLocation>
        <location evidence="1">Membrane</location>
    </subcellularLocation>
</comment>
<evidence type="ECO:0000256" key="7">
    <source>
        <dbReference type="SAM" id="MobiDB-lite"/>
    </source>
</evidence>
<evidence type="ECO:0000256" key="6">
    <source>
        <dbReference type="RuleBase" id="RU363076"/>
    </source>
</evidence>
<evidence type="ECO:0000313" key="9">
    <source>
        <dbReference type="Proteomes" id="UP000661894"/>
    </source>
</evidence>
<comment type="similarity">
    <text evidence="2 6">Belongs to the SURF1 family.</text>
</comment>
<dbReference type="InterPro" id="IPR045214">
    <property type="entry name" value="Surf1/Surf4"/>
</dbReference>
<feature type="region of interest" description="Disordered" evidence="7">
    <location>
        <begin position="243"/>
        <end position="276"/>
    </location>
</feature>
<dbReference type="PANTHER" id="PTHR23427">
    <property type="entry name" value="SURFEIT LOCUS PROTEIN"/>
    <property type="match status" value="1"/>
</dbReference>
<keyword evidence="6" id="KW-1003">Cell membrane</keyword>
<dbReference type="Proteomes" id="UP000661894">
    <property type="component" value="Unassembled WGS sequence"/>
</dbReference>
<dbReference type="PANTHER" id="PTHR23427:SF2">
    <property type="entry name" value="SURFEIT LOCUS PROTEIN 1"/>
    <property type="match status" value="1"/>
</dbReference>
<accession>A0ABR8Z259</accession>
<dbReference type="Pfam" id="PF02104">
    <property type="entry name" value="SURF1"/>
    <property type="match status" value="1"/>
</dbReference>
<organism evidence="8 9">
    <name type="scientific">Oceanitalea stevensii</name>
    <dbReference type="NCBI Taxonomy" id="2763072"/>
    <lineage>
        <taxon>Bacteria</taxon>
        <taxon>Bacillati</taxon>
        <taxon>Actinomycetota</taxon>
        <taxon>Actinomycetes</taxon>
        <taxon>Micrococcales</taxon>
        <taxon>Bogoriellaceae</taxon>
        <taxon>Georgenia</taxon>
    </lineage>
</organism>
<feature type="transmembrane region" description="Helical" evidence="6">
    <location>
        <begin position="214"/>
        <end position="234"/>
    </location>
</feature>
<protein>
    <recommendedName>
        <fullName evidence="6">SURF1-like protein</fullName>
    </recommendedName>
</protein>
<keyword evidence="9" id="KW-1185">Reference proteome</keyword>
<evidence type="ECO:0000313" key="8">
    <source>
        <dbReference type="EMBL" id="MBD8062252.1"/>
    </source>
</evidence>
<feature type="transmembrane region" description="Helical" evidence="6">
    <location>
        <begin position="12"/>
        <end position="34"/>
    </location>
</feature>
<evidence type="ECO:0000256" key="4">
    <source>
        <dbReference type="ARBA" id="ARBA00022989"/>
    </source>
</evidence>
<evidence type="ECO:0000256" key="5">
    <source>
        <dbReference type="ARBA" id="ARBA00023136"/>
    </source>
</evidence>
<dbReference type="RefSeq" id="WP_251839371.1">
    <property type="nucleotide sequence ID" value="NZ_JACSPO010000003.1"/>
</dbReference>
<evidence type="ECO:0000256" key="2">
    <source>
        <dbReference type="ARBA" id="ARBA00007165"/>
    </source>
</evidence>
<proteinExistence type="inferred from homology"/>
<comment type="caution">
    <text evidence="8">The sequence shown here is derived from an EMBL/GenBank/DDBJ whole genome shotgun (WGS) entry which is preliminary data.</text>
</comment>
<keyword evidence="5 6" id="KW-0472">Membrane</keyword>
<dbReference type="EMBL" id="JACSPO010000003">
    <property type="protein sequence ID" value="MBD8062252.1"/>
    <property type="molecule type" value="Genomic_DNA"/>
</dbReference>
<name>A0ABR8Z259_9MICO</name>
<sequence length="276" mass="29879">MSRYRFLLSRRWVGLAAVFLVIAVACVFLGAWQWSRHEDRSAANALVNGNYDSAPQPIEEVVEDTVPDDLVWRRVVVEGRYTGEQVVVRNRPVDGSAAARVLAVLEVEEDDDGGRLVVVDRGWVPLGEGDPQLPDSPAGDVTLEGRLRAAEGTDERTAPAGQVYRIEPATVVEAAGVAGGELFDGYLLATAEDGAPAAGLEPFPRPDTSPGNHLSYAFQWWVFALGAIVGYVVLARREAAELVGAPQRPAEPARSPRRRSDADEEDALIDAQLQDQ</sequence>
<dbReference type="InterPro" id="IPR002994">
    <property type="entry name" value="Surf1/Shy1"/>
</dbReference>
<keyword evidence="3 6" id="KW-0812">Transmembrane</keyword>
<keyword evidence="4 6" id="KW-1133">Transmembrane helix</keyword>
<reference evidence="8 9" key="1">
    <citation type="submission" date="2020-08" db="EMBL/GenBank/DDBJ databases">
        <title>A Genomic Blueprint of the Chicken Gut Microbiome.</title>
        <authorList>
            <person name="Gilroy R."/>
            <person name="Ravi A."/>
            <person name="Getino M."/>
            <person name="Pursley I."/>
            <person name="Horton D.L."/>
            <person name="Alikhan N.-F."/>
            <person name="Baker D."/>
            <person name="Gharbi K."/>
            <person name="Hall N."/>
            <person name="Watson M."/>
            <person name="Adriaenssens E.M."/>
            <person name="Foster-Nyarko E."/>
            <person name="Jarju S."/>
            <person name="Secka A."/>
            <person name="Antonio M."/>
            <person name="Oren A."/>
            <person name="Chaudhuri R."/>
            <person name="La Ragione R.M."/>
            <person name="Hildebrand F."/>
            <person name="Pallen M.J."/>
        </authorList>
    </citation>
    <scope>NUCLEOTIDE SEQUENCE [LARGE SCALE GENOMIC DNA]</scope>
    <source>
        <strain evidence="8 9">Sa1BUA1</strain>
    </source>
</reference>
<dbReference type="PROSITE" id="PS51257">
    <property type="entry name" value="PROKAR_LIPOPROTEIN"/>
    <property type="match status" value="1"/>
</dbReference>
<evidence type="ECO:0000256" key="3">
    <source>
        <dbReference type="ARBA" id="ARBA00022692"/>
    </source>
</evidence>
<gene>
    <name evidence="8" type="ORF">H9624_07935</name>
</gene>
<evidence type="ECO:0000256" key="1">
    <source>
        <dbReference type="ARBA" id="ARBA00004370"/>
    </source>
</evidence>
<dbReference type="CDD" id="cd06662">
    <property type="entry name" value="SURF1"/>
    <property type="match status" value="1"/>
</dbReference>